<evidence type="ECO:0000313" key="1">
    <source>
        <dbReference type="EMBL" id="KAJ1143317.1"/>
    </source>
</evidence>
<comment type="caution">
    <text evidence="1">The sequence shown here is derived from an EMBL/GenBank/DDBJ whole genome shotgun (WGS) entry which is preliminary data.</text>
</comment>
<proteinExistence type="predicted"/>
<dbReference type="Proteomes" id="UP001066276">
    <property type="component" value="Chromosome 6"/>
</dbReference>
<protein>
    <submittedName>
        <fullName evidence="1">Uncharacterized protein</fullName>
    </submittedName>
</protein>
<organism evidence="1 2">
    <name type="scientific">Pleurodeles waltl</name>
    <name type="common">Iberian ribbed newt</name>
    <dbReference type="NCBI Taxonomy" id="8319"/>
    <lineage>
        <taxon>Eukaryota</taxon>
        <taxon>Metazoa</taxon>
        <taxon>Chordata</taxon>
        <taxon>Craniata</taxon>
        <taxon>Vertebrata</taxon>
        <taxon>Euteleostomi</taxon>
        <taxon>Amphibia</taxon>
        <taxon>Batrachia</taxon>
        <taxon>Caudata</taxon>
        <taxon>Salamandroidea</taxon>
        <taxon>Salamandridae</taxon>
        <taxon>Pleurodelinae</taxon>
        <taxon>Pleurodeles</taxon>
    </lineage>
</organism>
<name>A0AAV7QV35_PLEWA</name>
<gene>
    <name evidence="1" type="ORF">NDU88_009627</name>
</gene>
<keyword evidence="2" id="KW-1185">Reference proteome</keyword>
<accession>A0AAV7QV35</accession>
<dbReference type="EMBL" id="JANPWB010000010">
    <property type="protein sequence ID" value="KAJ1143317.1"/>
    <property type="molecule type" value="Genomic_DNA"/>
</dbReference>
<dbReference type="AlphaFoldDB" id="A0AAV7QV35"/>
<reference evidence="1" key="1">
    <citation type="journal article" date="2022" name="bioRxiv">
        <title>Sequencing and chromosome-scale assembly of the giantPleurodeles waltlgenome.</title>
        <authorList>
            <person name="Brown T."/>
            <person name="Elewa A."/>
            <person name="Iarovenko S."/>
            <person name="Subramanian E."/>
            <person name="Araus A.J."/>
            <person name="Petzold A."/>
            <person name="Susuki M."/>
            <person name="Suzuki K.-i.T."/>
            <person name="Hayashi T."/>
            <person name="Toyoda A."/>
            <person name="Oliveira C."/>
            <person name="Osipova E."/>
            <person name="Leigh N.D."/>
            <person name="Simon A."/>
            <person name="Yun M.H."/>
        </authorList>
    </citation>
    <scope>NUCLEOTIDE SEQUENCE</scope>
    <source>
        <strain evidence="1">20211129_DDA</strain>
        <tissue evidence="1">Liver</tissue>
    </source>
</reference>
<sequence>MALLMGRLGAKAGARGTAITTGRAATPLAPSLTPCDTYRHFQLLYSRPATTAAAAAAISSAVPSSPVNLPPQLSKILQPESPNLFSVRRSRAHVVARAPLVSGTVLPRATQH</sequence>
<evidence type="ECO:0000313" key="2">
    <source>
        <dbReference type="Proteomes" id="UP001066276"/>
    </source>
</evidence>